<dbReference type="STRING" id="29170.A0A368HAH9"/>
<reference evidence="6 7" key="1">
    <citation type="submission" date="2014-10" db="EMBL/GenBank/DDBJ databases">
        <title>Draft genome of the hookworm Ancylostoma caninum.</title>
        <authorList>
            <person name="Mitreva M."/>
        </authorList>
    </citation>
    <scope>NUCLEOTIDE SEQUENCE [LARGE SCALE GENOMIC DNA]</scope>
    <source>
        <strain evidence="6 7">Baltimore</strain>
    </source>
</reference>
<dbReference type="Pfam" id="PF01852">
    <property type="entry name" value="START"/>
    <property type="match status" value="1"/>
</dbReference>
<dbReference type="GO" id="GO:0008289">
    <property type="term" value="F:lipid binding"/>
    <property type="evidence" value="ECO:0007669"/>
    <property type="project" value="UniProtKB-KW"/>
</dbReference>
<evidence type="ECO:0000256" key="3">
    <source>
        <dbReference type="ARBA" id="ARBA00023121"/>
    </source>
</evidence>
<dbReference type="PANTHER" id="PTHR46374:SF1">
    <property type="entry name" value="START DOMAIN-CONTAINING PROTEIN"/>
    <property type="match status" value="1"/>
</dbReference>
<name>A0A368HAH9_ANCCA</name>
<comment type="function">
    <text evidence="4">May be involved in the intracellular transport of sterols or other lipids. May bind cholesterol or other sterols.</text>
</comment>
<dbReference type="AlphaFoldDB" id="A0A368HAH9"/>
<dbReference type="Gene3D" id="3.30.530.20">
    <property type="match status" value="1"/>
</dbReference>
<dbReference type="InterPro" id="IPR043556">
    <property type="entry name" value="StARD5/6"/>
</dbReference>
<protein>
    <submittedName>
        <fullName evidence="6">START domain protein</fullName>
    </submittedName>
</protein>
<dbReference type="SMART" id="SM00234">
    <property type="entry name" value="START"/>
    <property type="match status" value="1"/>
</dbReference>
<feature type="domain" description="START" evidence="5">
    <location>
        <begin position="28"/>
        <end position="216"/>
    </location>
</feature>
<dbReference type="Proteomes" id="UP000252519">
    <property type="component" value="Unassembled WGS sequence"/>
</dbReference>
<evidence type="ECO:0000256" key="2">
    <source>
        <dbReference type="ARBA" id="ARBA00023055"/>
    </source>
</evidence>
<dbReference type="OrthoDB" id="196858at2759"/>
<dbReference type="InterPro" id="IPR023393">
    <property type="entry name" value="START-like_dom_sf"/>
</dbReference>
<keyword evidence="2" id="KW-0445">Lipid transport</keyword>
<dbReference type="PANTHER" id="PTHR46374">
    <property type="entry name" value="PROTEIN CBG07384"/>
    <property type="match status" value="1"/>
</dbReference>
<evidence type="ECO:0000259" key="5">
    <source>
        <dbReference type="PROSITE" id="PS50848"/>
    </source>
</evidence>
<evidence type="ECO:0000313" key="6">
    <source>
        <dbReference type="EMBL" id="RCN53612.1"/>
    </source>
</evidence>
<dbReference type="InterPro" id="IPR002913">
    <property type="entry name" value="START_lipid-bd_dom"/>
</dbReference>
<dbReference type="GO" id="GO:0006869">
    <property type="term" value="P:lipid transport"/>
    <property type="evidence" value="ECO:0007669"/>
    <property type="project" value="UniProtKB-KW"/>
</dbReference>
<evidence type="ECO:0000256" key="4">
    <source>
        <dbReference type="ARBA" id="ARBA00024750"/>
    </source>
</evidence>
<keyword evidence="3" id="KW-0446">Lipid-binding</keyword>
<sequence length="228" mass="25430">MSVSSDTLTEYEICMQSAERRVFHLLHSPEWQLHTEKKSGSVWKMRCNVTENNMFRYEGIIPNRSPVEVAVMVHPEGVHRCKWDSQSGGTPLVARITENTSIIRHDTKSRLMGLISAREAVDLCRFSTDPEDGTRSVVMVSVTHPSAPLREGIVRVHTHPSLLVISPSGKDTKVTSIIQAELHLMGVPAGITDSLVPKGILSFFDDLRTYSSKDLKLNLNQSLTGWVP</sequence>
<dbReference type="SUPFAM" id="SSF55961">
    <property type="entry name" value="Bet v1-like"/>
    <property type="match status" value="1"/>
</dbReference>
<proteinExistence type="predicted"/>
<accession>A0A368HAH9</accession>
<dbReference type="PROSITE" id="PS50848">
    <property type="entry name" value="START"/>
    <property type="match status" value="1"/>
</dbReference>
<keyword evidence="7" id="KW-1185">Reference proteome</keyword>
<evidence type="ECO:0000256" key="1">
    <source>
        <dbReference type="ARBA" id="ARBA00022448"/>
    </source>
</evidence>
<comment type="caution">
    <text evidence="6">The sequence shown here is derived from an EMBL/GenBank/DDBJ whole genome shotgun (WGS) entry which is preliminary data.</text>
</comment>
<evidence type="ECO:0000313" key="7">
    <source>
        <dbReference type="Proteomes" id="UP000252519"/>
    </source>
</evidence>
<dbReference type="CDD" id="cd00177">
    <property type="entry name" value="START"/>
    <property type="match status" value="1"/>
</dbReference>
<gene>
    <name evidence="6" type="ORF">ANCCAN_00106</name>
</gene>
<keyword evidence="1" id="KW-0813">Transport</keyword>
<organism evidence="6 7">
    <name type="scientific">Ancylostoma caninum</name>
    <name type="common">Dog hookworm</name>
    <dbReference type="NCBI Taxonomy" id="29170"/>
    <lineage>
        <taxon>Eukaryota</taxon>
        <taxon>Metazoa</taxon>
        <taxon>Ecdysozoa</taxon>
        <taxon>Nematoda</taxon>
        <taxon>Chromadorea</taxon>
        <taxon>Rhabditida</taxon>
        <taxon>Rhabditina</taxon>
        <taxon>Rhabditomorpha</taxon>
        <taxon>Strongyloidea</taxon>
        <taxon>Ancylostomatidae</taxon>
        <taxon>Ancylostomatinae</taxon>
        <taxon>Ancylostoma</taxon>
    </lineage>
</organism>
<dbReference type="EMBL" id="JOJR01000001">
    <property type="protein sequence ID" value="RCN53612.1"/>
    <property type="molecule type" value="Genomic_DNA"/>
</dbReference>